<dbReference type="Proteomes" id="UP001308776">
    <property type="component" value="Unassembled WGS sequence"/>
</dbReference>
<dbReference type="SUPFAM" id="SSF56349">
    <property type="entry name" value="DNA breaking-rejoining enzymes"/>
    <property type="match status" value="1"/>
</dbReference>
<dbReference type="EMBL" id="JAQGFR010000307">
    <property type="protein sequence ID" value="MEB8515587.1"/>
    <property type="molecule type" value="Genomic_DNA"/>
</dbReference>
<dbReference type="InterPro" id="IPR013762">
    <property type="entry name" value="Integrase-like_cat_sf"/>
</dbReference>
<dbReference type="InterPro" id="IPR002104">
    <property type="entry name" value="Integrase_catalytic"/>
</dbReference>
<proteinExistence type="predicted"/>
<dbReference type="InterPro" id="IPR011010">
    <property type="entry name" value="DNA_brk_join_enz"/>
</dbReference>
<dbReference type="PROSITE" id="PS51898">
    <property type="entry name" value="TYR_RECOMBINASE"/>
    <property type="match status" value="1"/>
</dbReference>
<evidence type="ECO:0000256" key="1">
    <source>
        <dbReference type="ARBA" id="ARBA00023172"/>
    </source>
</evidence>
<sequence length="169" mass="19435">PWTRQSLALTHHATTDDDRHRAYTDHELARLLSGQADVEMHDAMRVAALSGLRLNELYQLRVADCQGGRFFVRKGKTAAARRFVPIHPDLTAIVARRLDGKPSDAFLMHEETRTDHGRSAPMSKRFTRYRIALGVTDKARPQDRQDRVNFHSLRHWFITKARRNADQAV</sequence>
<dbReference type="Pfam" id="PF00589">
    <property type="entry name" value="Phage_integrase"/>
    <property type="match status" value="1"/>
</dbReference>
<accession>A0ABU6FVK5</accession>
<dbReference type="Gene3D" id="1.10.443.10">
    <property type="entry name" value="Intergrase catalytic core"/>
    <property type="match status" value="1"/>
</dbReference>
<gene>
    <name evidence="3" type="ORF">OW717_16245</name>
</gene>
<keyword evidence="4" id="KW-1185">Reference proteome</keyword>
<evidence type="ECO:0000313" key="4">
    <source>
        <dbReference type="Proteomes" id="UP001308776"/>
    </source>
</evidence>
<protein>
    <submittedName>
        <fullName evidence="3">Tyrosine-type recombinase/integrase</fullName>
    </submittedName>
</protein>
<evidence type="ECO:0000259" key="2">
    <source>
        <dbReference type="PROSITE" id="PS51898"/>
    </source>
</evidence>
<feature type="non-terminal residue" evidence="3">
    <location>
        <position position="1"/>
    </location>
</feature>
<evidence type="ECO:0000313" key="3">
    <source>
        <dbReference type="EMBL" id="MEB8515587.1"/>
    </source>
</evidence>
<dbReference type="RefSeq" id="WP_325801588.1">
    <property type="nucleotide sequence ID" value="NZ_JAQGFR010000307.1"/>
</dbReference>
<name>A0ABU6FVK5_9PROT</name>
<feature type="domain" description="Tyr recombinase" evidence="2">
    <location>
        <begin position="18"/>
        <end position="169"/>
    </location>
</feature>
<organism evidence="3 4">
    <name type="scientific">Acidithiobacillus ferriphilus</name>
    <dbReference type="NCBI Taxonomy" id="1689834"/>
    <lineage>
        <taxon>Bacteria</taxon>
        <taxon>Pseudomonadati</taxon>
        <taxon>Pseudomonadota</taxon>
        <taxon>Acidithiobacillia</taxon>
        <taxon>Acidithiobacillales</taxon>
        <taxon>Acidithiobacillaceae</taxon>
        <taxon>Acidithiobacillus</taxon>
    </lineage>
</organism>
<reference evidence="3 4" key="1">
    <citation type="submission" date="2022-11" db="EMBL/GenBank/DDBJ databases">
        <title>Comparative genomics analysis of Acidithiobacillus ferriphilus.</title>
        <authorList>
            <person name="Ma L."/>
        </authorList>
    </citation>
    <scope>NUCLEOTIDE SEQUENCE [LARGE SCALE GENOMIC DNA]</scope>
    <source>
        <strain evidence="3 4">DY15</strain>
    </source>
</reference>
<feature type="non-terminal residue" evidence="3">
    <location>
        <position position="169"/>
    </location>
</feature>
<keyword evidence="1" id="KW-0233">DNA recombination</keyword>
<comment type="caution">
    <text evidence="3">The sequence shown here is derived from an EMBL/GenBank/DDBJ whole genome shotgun (WGS) entry which is preliminary data.</text>
</comment>